<organism evidence="2">
    <name type="scientific">bioreactor metagenome</name>
    <dbReference type="NCBI Taxonomy" id="1076179"/>
    <lineage>
        <taxon>unclassified sequences</taxon>
        <taxon>metagenomes</taxon>
        <taxon>ecological metagenomes</taxon>
    </lineage>
</organism>
<dbReference type="PROSITE" id="PS51178">
    <property type="entry name" value="PASTA"/>
    <property type="match status" value="1"/>
</dbReference>
<name>A0A645DNJ0_9ZZZZ</name>
<dbReference type="InterPro" id="IPR005543">
    <property type="entry name" value="PASTA_dom"/>
</dbReference>
<sequence>MTTAYIENVVDWSLSGGKERLSAAGYKNIKVKYQKVTDVNKSGVIITQTPSGSGDYNSNTLITLTVGTYGD</sequence>
<reference evidence="2" key="1">
    <citation type="submission" date="2019-08" db="EMBL/GenBank/DDBJ databases">
        <authorList>
            <person name="Kucharzyk K."/>
            <person name="Murdoch R.W."/>
            <person name="Higgins S."/>
            <person name="Loffler F."/>
        </authorList>
    </citation>
    <scope>NUCLEOTIDE SEQUENCE</scope>
</reference>
<dbReference type="Gene3D" id="3.30.10.20">
    <property type="match status" value="1"/>
</dbReference>
<dbReference type="EMBL" id="VSSQ01037865">
    <property type="protein sequence ID" value="MPM90668.1"/>
    <property type="molecule type" value="Genomic_DNA"/>
</dbReference>
<protein>
    <recommendedName>
        <fullName evidence="1">PASTA domain-containing protein</fullName>
    </recommendedName>
</protein>
<feature type="domain" description="PASTA" evidence="1">
    <location>
        <begin position="1"/>
        <end position="68"/>
    </location>
</feature>
<evidence type="ECO:0000259" key="1">
    <source>
        <dbReference type="PROSITE" id="PS51178"/>
    </source>
</evidence>
<evidence type="ECO:0000313" key="2">
    <source>
        <dbReference type="EMBL" id="MPM90668.1"/>
    </source>
</evidence>
<dbReference type="AlphaFoldDB" id="A0A645DNJ0"/>
<comment type="caution">
    <text evidence="2">The sequence shown here is derived from an EMBL/GenBank/DDBJ whole genome shotgun (WGS) entry which is preliminary data.</text>
</comment>
<accession>A0A645DNJ0</accession>
<gene>
    <name evidence="2" type="ORF">SDC9_137790</name>
</gene>
<proteinExistence type="predicted"/>